<dbReference type="SUPFAM" id="SSF51126">
    <property type="entry name" value="Pectin lyase-like"/>
    <property type="match status" value="1"/>
</dbReference>
<evidence type="ECO:0000259" key="6">
    <source>
        <dbReference type="Pfam" id="PF01095"/>
    </source>
</evidence>
<dbReference type="InterPro" id="IPR000070">
    <property type="entry name" value="Pectinesterase_cat"/>
</dbReference>
<evidence type="ECO:0000313" key="8">
    <source>
        <dbReference type="Proteomes" id="UP000593564"/>
    </source>
</evidence>
<evidence type="ECO:0000313" key="7">
    <source>
        <dbReference type="EMBL" id="KAF5947598.1"/>
    </source>
</evidence>
<sequence length="71" mass="8095">MEAILNASTKRRHMERFVIYIKNGVYNEYVQVSSEMKNIVMIGDGINNTIITGNRSHGENFTTFNCATFCT</sequence>
<comment type="pathway">
    <text evidence="1">Glycan metabolism; pectin degradation; 2-dehydro-3-deoxy-D-gluconate from pectin: step 1/5.</text>
</comment>
<reference evidence="8" key="1">
    <citation type="journal article" date="2020" name="Nat. Commun.">
        <title>Genome assembly of wild tea tree DASZ reveals pedigree and selection history of tea varieties.</title>
        <authorList>
            <person name="Zhang W."/>
            <person name="Zhang Y."/>
            <person name="Qiu H."/>
            <person name="Guo Y."/>
            <person name="Wan H."/>
            <person name="Zhang X."/>
            <person name="Scossa F."/>
            <person name="Alseekh S."/>
            <person name="Zhang Q."/>
            <person name="Wang P."/>
            <person name="Xu L."/>
            <person name="Schmidt M.H."/>
            <person name="Jia X."/>
            <person name="Li D."/>
            <person name="Zhu A."/>
            <person name="Guo F."/>
            <person name="Chen W."/>
            <person name="Ni D."/>
            <person name="Usadel B."/>
            <person name="Fernie A.R."/>
            <person name="Wen W."/>
        </authorList>
    </citation>
    <scope>NUCLEOTIDE SEQUENCE [LARGE SCALE GENOMIC DNA]</scope>
    <source>
        <strain evidence="8">cv. G240</strain>
    </source>
</reference>
<comment type="catalytic activity">
    <reaction evidence="5">
        <text>[(1-&gt;4)-alpha-D-galacturonosyl methyl ester](n) + n H2O = [(1-&gt;4)-alpha-D-galacturonosyl](n) + n methanol + n H(+)</text>
        <dbReference type="Rhea" id="RHEA:22380"/>
        <dbReference type="Rhea" id="RHEA-COMP:14570"/>
        <dbReference type="Rhea" id="RHEA-COMP:14573"/>
        <dbReference type="ChEBI" id="CHEBI:15377"/>
        <dbReference type="ChEBI" id="CHEBI:15378"/>
        <dbReference type="ChEBI" id="CHEBI:17790"/>
        <dbReference type="ChEBI" id="CHEBI:140522"/>
        <dbReference type="ChEBI" id="CHEBI:140523"/>
        <dbReference type="EC" id="3.1.1.11"/>
    </reaction>
</comment>
<dbReference type="Proteomes" id="UP000593564">
    <property type="component" value="Unassembled WGS sequence"/>
</dbReference>
<evidence type="ECO:0000256" key="5">
    <source>
        <dbReference type="ARBA" id="ARBA00047928"/>
    </source>
</evidence>
<dbReference type="AlphaFoldDB" id="A0A7J7H792"/>
<dbReference type="GO" id="GO:0030599">
    <property type="term" value="F:pectinesterase activity"/>
    <property type="evidence" value="ECO:0007669"/>
    <property type="project" value="UniProtKB-EC"/>
</dbReference>
<proteinExistence type="predicted"/>
<dbReference type="Pfam" id="PF01095">
    <property type="entry name" value="Pectinesterase"/>
    <property type="match status" value="1"/>
</dbReference>
<keyword evidence="2" id="KW-0378">Hydrolase</keyword>
<dbReference type="Gene3D" id="2.160.20.10">
    <property type="entry name" value="Single-stranded right-handed beta-helix, Pectin lyase-like"/>
    <property type="match status" value="1"/>
</dbReference>
<dbReference type="PANTHER" id="PTHR31707">
    <property type="entry name" value="PECTINESTERASE"/>
    <property type="match status" value="1"/>
</dbReference>
<dbReference type="EMBL" id="JACBKZ010000006">
    <property type="protein sequence ID" value="KAF5947598.1"/>
    <property type="molecule type" value="Genomic_DNA"/>
</dbReference>
<dbReference type="UniPathway" id="UPA00545">
    <property type="reaction ID" value="UER00823"/>
</dbReference>
<gene>
    <name evidence="7" type="ORF">HYC85_013555</name>
</gene>
<dbReference type="InterPro" id="IPR011050">
    <property type="entry name" value="Pectin_lyase_fold/virulence"/>
</dbReference>
<keyword evidence="4" id="KW-0961">Cell wall biogenesis/degradation</keyword>
<evidence type="ECO:0000256" key="2">
    <source>
        <dbReference type="ARBA" id="ARBA00022801"/>
    </source>
</evidence>
<protein>
    <recommendedName>
        <fullName evidence="6">Pectinesterase catalytic domain-containing protein</fullName>
    </recommendedName>
</protein>
<accession>A0A7J7H792</accession>
<keyword evidence="3" id="KW-0063">Aspartyl esterase</keyword>
<name>A0A7J7H792_CAMSI</name>
<evidence type="ECO:0000256" key="4">
    <source>
        <dbReference type="ARBA" id="ARBA00023316"/>
    </source>
</evidence>
<dbReference type="GO" id="GO:0042545">
    <property type="term" value="P:cell wall modification"/>
    <property type="evidence" value="ECO:0007669"/>
    <property type="project" value="InterPro"/>
</dbReference>
<feature type="domain" description="Pectinesterase catalytic" evidence="6">
    <location>
        <begin position="3"/>
        <end position="70"/>
    </location>
</feature>
<dbReference type="GO" id="GO:0045490">
    <property type="term" value="P:pectin catabolic process"/>
    <property type="evidence" value="ECO:0007669"/>
    <property type="project" value="UniProtKB-UniPathway"/>
</dbReference>
<organism evidence="7 8">
    <name type="scientific">Camellia sinensis</name>
    <name type="common">Tea plant</name>
    <name type="synonym">Thea sinensis</name>
    <dbReference type="NCBI Taxonomy" id="4442"/>
    <lineage>
        <taxon>Eukaryota</taxon>
        <taxon>Viridiplantae</taxon>
        <taxon>Streptophyta</taxon>
        <taxon>Embryophyta</taxon>
        <taxon>Tracheophyta</taxon>
        <taxon>Spermatophyta</taxon>
        <taxon>Magnoliopsida</taxon>
        <taxon>eudicotyledons</taxon>
        <taxon>Gunneridae</taxon>
        <taxon>Pentapetalae</taxon>
        <taxon>asterids</taxon>
        <taxon>Ericales</taxon>
        <taxon>Theaceae</taxon>
        <taxon>Camellia</taxon>
    </lineage>
</organism>
<comment type="caution">
    <text evidence="7">The sequence shown here is derived from an EMBL/GenBank/DDBJ whole genome shotgun (WGS) entry which is preliminary data.</text>
</comment>
<keyword evidence="8" id="KW-1185">Reference proteome</keyword>
<dbReference type="InterPro" id="IPR012334">
    <property type="entry name" value="Pectin_lyas_fold"/>
</dbReference>
<evidence type="ECO:0000256" key="3">
    <source>
        <dbReference type="ARBA" id="ARBA00023085"/>
    </source>
</evidence>
<evidence type="ECO:0000256" key="1">
    <source>
        <dbReference type="ARBA" id="ARBA00005184"/>
    </source>
</evidence>
<reference evidence="7 8" key="2">
    <citation type="submission" date="2020-07" db="EMBL/GenBank/DDBJ databases">
        <title>Genome assembly of wild tea tree DASZ reveals pedigree and selection history of tea varieties.</title>
        <authorList>
            <person name="Zhang W."/>
        </authorList>
    </citation>
    <scope>NUCLEOTIDE SEQUENCE [LARGE SCALE GENOMIC DNA]</scope>
    <source>
        <strain evidence="8">cv. G240</strain>
        <tissue evidence="7">Leaf</tissue>
    </source>
</reference>